<dbReference type="InterPro" id="IPR002871">
    <property type="entry name" value="NIF_FeS_clus_asmbl_NifU_N"/>
</dbReference>
<keyword evidence="10" id="KW-1185">Reference proteome</keyword>
<comment type="similarity">
    <text evidence="3 7">Belongs to the NifU family.</text>
</comment>
<name>A0ABR4NSU7_9SACH</name>
<comment type="function">
    <text evidence="7">Scaffold protein for the de novo synthesis of iron-sulfur (Fe-S) clusters within mitochondria, which is required for maturation of both mitochondrial and cytoplasmic [2Fe-2S] and [4Fe-4S] proteins.</text>
</comment>
<dbReference type="CDD" id="cd06664">
    <property type="entry name" value="IscU_like"/>
    <property type="match status" value="1"/>
</dbReference>
<sequence>MMMSSIRLMIPRTIQRPLQRFYHPLVIDHYSNPRNVGSMDKKLGNVGTAVVGAPACGDVIKLQIKVNDNTGIIEDVKFKTFGCGSAIASSSYLTELVHGISIDEAEKIKNIEIAKDLCLPPVKLHCSMLAEDAIKAAVKDYRTKRNTATSLA</sequence>
<keyword evidence="4 7" id="KW-0001">2Fe-2S</keyword>
<comment type="caution">
    <text evidence="9">The sequence shown here is derived from an EMBL/GenBank/DDBJ whole genome shotgun (WGS) entry which is preliminary data.</text>
</comment>
<protein>
    <recommendedName>
        <fullName evidence="7">Iron-sulfur cluster assembly protein</fullName>
    </recommendedName>
</protein>
<gene>
    <name evidence="9" type="ORF">RNJ44_00501</name>
</gene>
<comment type="subcellular location">
    <subcellularLocation>
        <location evidence="1 7">Mitochondrion matrix</location>
    </subcellularLocation>
</comment>
<accession>A0ABR4NSU7</accession>
<dbReference type="NCBIfam" id="TIGR01999">
    <property type="entry name" value="iscU"/>
    <property type="match status" value="1"/>
</dbReference>
<evidence type="ECO:0000259" key="8">
    <source>
        <dbReference type="Pfam" id="PF01592"/>
    </source>
</evidence>
<dbReference type="Pfam" id="PF01592">
    <property type="entry name" value="NifU_N"/>
    <property type="match status" value="1"/>
</dbReference>
<comment type="pathway">
    <text evidence="2">Cofactor biosynthesis; iron-sulfur cluster biosynthesis.</text>
</comment>
<feature type="domain" description="NIF system FeS cluster assembly NifU N-terminal" evidence="8">
    <location>
        <begin position="22"/>
        <end position="146"/>
    </location>
</feature>
<dbReference type="InterPro" id="IPR011339">
    <property type="entry name" value="ISCU"/>
</dbReference>
<evidence type="ECO:0000256" key="2">
    <source>
        <dbReference type="ARBA" id="ARBA00005151"/>
    </source>
</evidence>
<dbReference type="PANTHER" id="PTHR10093">
    <property type="entry name" value="IRON-SULFUR CLUSTER ASSEMBLY ENZYME NIFU HOMOLOG"/>
    <property type="match status" value="1"/>
</dbReference>
<reference evidence="9 10" key="1">
    <citation type="submission" date="2024-05" db="EMBL/GenBank/DDBJ databases">
        <title>Long read based assembly of the Candida bracarensis genome reveals expanded adhesin content.</title>
        <authorList>
            <person name="Marcet-Houben M."/>
            <person name="Ksiezopolska E."/>
            <person name="Gabaldon T."/>
        </authorList>
    </citation>
    <scope>NUCLEOTIDE SEQUENCE [LARGE SCALE GENOMIC DNA]</scope>
    <source>
        <strain evidence="9 10">CBM6</strain>
    </source>
</reference>
<keyword evidence="7" id="KW-0809">Transit peptide</keyword>
<evidence type="ECO:0000256" key="7">
    <source>
        <dbReference type="RuleBase" id="RU362089"/>
    </source>
</evidence>
<dbReference type="EMBL" id="JBEVYD010000007">
    <property type="protein sequence ID" value="KAL3231466.1"/>
    <property type="molecule type" value="Genomic_DNA"/>
</dbReference>
<organism evidence="9 10">
    <name type="scientific">Nakaseomyces bracarensis</name>
    <dbReference type="NCBI Taxonomy" id="273131"/>
    <lineage>
        <taxon>Eukaryota</taxon>
        <taxon>Fungi</taxon>
        <taxon>Dikarya</taxon>
        <taxon>Ascomycota</taxon>
        <taxon>Saccharomycotina</taxon>
        <taxon>Saccharomycetes</taxon>
        <taxon>Saccharomycetales</taxon>
        <taxon>Saccharomycetaceae</taxon>
        <taxon>Nakaseomyces</taxon>
    </lineage>
</organism>
<evidence type="ECO:0000313" key="10">
    <source>
        <dbReference type="Proteomes" id="UP001623330"/>
    </source>
</evidence>
<keyword evidence="5 7" id="KW-0411">Iron-sulfur</keyword>
<evidence type="ECO:0000256" key="5">
    <source>
        <dbReference type="ARBA" id="ARBA00023014"/>
    </source>
</evidence>
<keyword evidence="7" id="KW-0408">Iron</keyword>
<dbReference type="SUPFAM" id="SSF82649">
    <property type="entry name" value="SufE/NifU"/>
    <property type="match status" value="1"/>
</dbReference>
<proteinExistence type="inferred from homology"/>
<keyword evidence="7" id="KW-0496">Mitochondrion</keyword>
<evidence type="ECO:0000256" key="4">
    <source>
        <dbReference type="ARBA" id="ARBA00022714"/>
    </source>
</evidence>
<evidence type="ECO:0000256" key="1">
    <source>
        <dbReference type="ARBA" id="ARBA00004305"/>
    </source>
</evidence>
<dbReference type="Gene3D" id="3.90.1010.10">
    <property type="match status" value="1"/>
</dbReference>
<comment type="cofactor">
    <cofactor evidence="6 7">
        <name>[2Fe-2S] cluster</name>
        <dbReference type="ChEBI" id="CHEBI:190135"/>
    </cofactor>
</comment>
<keyword evidence="7" id="KW-0479">Metal-binding</keyword>
<evidence type="ECO:0000256" key="3">
    <source>
        <dbReference type="ARBA" id="ARBA00006420"/>
    </source>
</evidence>
<evidence type="ECO:0000313" key="9">
    <source>
        <dbReference type="EMBL" id="KAL3231466.1"/>
    </source>
</evidence>
<evidence type="ECO:0000256" key="6">
    <source>
        <dbReference type="ARBA" id="ARBA00034078"/>
    </source>
</evidence>
<dbReference type="Proteomes" id="UP001623330">
    <property type="component" value="Unassembled WGS sequence"/>
</dbReference>